<keyword evidence="3" id="KW-1185">Reference proteome</keyword>
<evidence type="ECO:0000313" key="2">
    <source>
        <dbReference type="EMBL" id="SEP23797.1"/>
    </source>
</evidence>
<dbReference type="EMBL" id="FODS01000048">
    <property type="protein sequence ID" value="SEP23797.1"/>
    <property type="molecule type" value="Genomic_DNA"/>
</dbReference>
<gene>
    <name evidence="2" type="ORF">SAMN04490248_14810</name>
</gene>
<dbReference type="AlphaFoldDB" id="A0A1H8W8T1"/>
<accession>A0A1H8W8T1</accession>
<sequence>MLFCAPHRRAVFLLVSVLALASCAGDPNVQRVSEPVTSLAVGDPGDVGAMALAQAMTRAGFSRAEILEMGPQIRRGLADNGGAQARRKGRIVALFSHMDGRLYVTSANVGTFTVDI</sequence>
<feature type="chain" id="PRO_5011755116" evidence="1">
    <location>
        <begin position="25"/>
        <end position="116"/>
    </location>
</feature>
<proteinExistence type="predicted"/>
<organism evidence="2 3">
    <name type="scientific">Salinihabitans flavidus</name>
    <dbReference type="NCBI Taxonomy" id="569882"/>
    <lineage>
        <taxon>Bacteria</taxon>
        <taxon>Pseudomonadati</taxon>
        <taxon>Pseudomonadota</taxon>
        <taxon>Alphaproteobacteria</taxon>
        <taxon>Rhodobacterales</taxon>
        <taxon>Roseobacteraceae</taxon>
        <taxon>Salinihabitans</taxon>
    </lineage>
</organism>
<dbReference type="STRING" id="569882.SAMN04490248_14810"/>
<evidence type="ECO:0000256" key="1">
    <source>
        <dbReference type="SAM" id="SignalP"/>
    </source>
</evidence>
<evidence type="ECO:0000313" key="3">
    <source>
        <dbReference type="Proteomes" id="UP000198893"/>
    </source>
</evidence>
<reference evidence="2 3" key="1">
    <citation type="submission" date="2016-10" db="EMBL/GenBank/DDBJ databases">
        <authorList>
            <person name="de Groot N.N."/>
        </authorList>
    </citation>
    <scope>NUCLEOTIDE SEQUENCE [LARGE SCALE GENOMIC DNA]</scope>
    <source>
        <strain evidence="2 3">DSM 27842</strain>
    </source>
</reference>
<feature type="signal peptide" evidence="1">
    <location>
        <begin position="1"/>
        <end position="24"/>
    </location>
</feature>
<protein>
    <submittedName>
        <fullName evidence="2">Uncharacterized protein</fullName>
    </submittedName>
</protein>
<keyword evidence="1" id="KW-0732">Signal</keyword>
<dbReference type="Proteomes" id="UP000198893">
    <property type="component" value="Unassembled WGS sequence"/>
</dbReference>
<name>A0A1H8W8T1_9RHOB</name>